<feature type="signal peptide" evidence="1">
    <location>
        <begin position="1"/>
        <end position="36"/>
    </location>
</feature>
<evidence type="ECO:0000313" key="3">
    <source>
        <dbReference type="EMBL" id="CBG75469.1"/>
    </source>
</evidence>
<dbReference type="eggNOG" id="ENOG5031PZ6">
    <property type="taxonomic scope" value="Bacteria"/>
</dbReference>
<evidence type="ECO:0000313" key="4">
    <source>
        <dbReference type="Proteomes" id="UP000001444"/>
    </source>
</evidence>
<dbReference type="Gene3D" id="2.40.480.10">
    <property type="entry name" value="Allene oxide cyclase-like"/>
    <property type="match status" value="1"/>
</dbReference>
<reference evidence="3 4" key="1">
    <citation type="journal article" date="2010" name="Mol. Plant Microbe Interact.">
        <title>Streptomyces scabies 87-22 contains a coronafacic acid-like biosynthetic cluster that contributes to plant-microbe interactions.</title>
        <authorList>
            <person name="Bignell D.R."/>
            <person name="Seipke R.F."/>
            <person name="Huguet-Tapia J.C."/>
            <person name="Chambers A.H."/>
            <person name="Parry R.J."/>
            <person name="Loria R."/>
        </authorList>
    </citation>
    <scope>NUCLEOTIDE SEQUENCE [LARGE SCALE GENOMIC DNA]</scope>
    <source>
        <strain evidence="3 4">87.22</strain>
    </source>
</reference>
<sequence>MIANLRSHVMRPLGATCLGSATALVALLACAPVAGAAATHADSAHAGEKNKVITLIGRLAQQTRFPVNPGGSPAQGDRTVFRSTLFDEKDNQVGETGGTCDTTRVDNGGAEVCVVTYTLPGGQLSVQGMVFGILNPGPPPPFDNAITGGTGVYDRARGSVHAETIAPGTRRFTIDLD</sequence>
<protein>
    <submittedName>
        <fullName evidence="3">Putative lipoprotein</fullName>
    </submittedName>
</protein>
<dbReference type="GO" id="GO:0017000">
    <property type="term" value="P:antibiotic biosynthetic process"/>
    <property type="evidence" value="ECO:0007669"/>
    <property type="project" value="InterPro"/>
</dbReference>
<keyword evidence="1" id="KW-0732">Signal</keyword>
<evidence type="ECO:0000256" key="1">
    <source>
        <dbReference type="SAM" id="SignalP"/>
    </source>
</evidence>
<accession>C9Z1I6</accession>
<dbReference type="RefSeq" id="WP_013005907.1">
    <property type="nucleotide sequence ID" value="NC_013929.1"/>
</dbReference>
<dbReference type="Proteomes" id="UP000001444">
    <property type="component" value="Chromosome"/>
</dbReference>
<name>C9Z1I6_STRSW</name>
<dbReference type="KEGG" id="scb:SCAB_85241"/>
<dbReference type="EMBL" id="FN554889">
    <property type="protein sequence ID" value="CBG75469.1"/>
    <property type="molecule type" value="Genomic_DNA"/>
</dbReference>
<dbReference type="InterPro" id="IPR034871">
    <property type="entry name" value="Allene_oxi_cyc_sf"/>
</dbReference>
<keyword evidence="3" id="KW-0449">Lipoprotein</keyword>
<dbReference type="AlphaFoldDB" id="C9Z1I6"/>
<feature type="chain" id="PRO_5003004238" evidence="1">
    <location>
        <begin position="37"/>
        <end position="177"/>
    </location>
</feature>
<evidence type="ECO:0000259" key="2">
    <source>
        <dbReference type="Pfam" id="PF18678"/>
    </source>
</evidence>
<dbReference type="GeneID" id="24313688"/>
<dbReference type="InterPro" id="IPR041013">
    <property type="entry name" value="AOC-like"/>
</dbReference>
<dbReference type="Pfam" id="PF18678">
    <property type="entry name" value="AOC_like"/>
    <property type="match status" value="1"/>
</dbReference>
<gene>
    <name evidence="3" type="ordered locus">SCAB_85241</name>
</gene>
<dbReference type="SUPFAM" id="SSF141493">
    <property type="entry name" value="Allene oxide cyclase-like"/>
    <property type="match status" value="1"/>
</dbReference>
<feature type="domain" description="Allene oxide cyclase barrel-like" evidence="2">
    <location>
        <begin position="71"/>
        <end position="168"/>
    </location>
</feature>
<dbReference type="InterPro" id="IPR044859">
    <property type="entry name" value="Allene_oxi_cyc_Dirigent"/>
</dbReference>
<proteinExistence type="predicted"/>
<dbReference type="HOGENOM" id="CLU_1561978_0_0_11"/>
<organism evidence="3 4">
    <name type="scientific">Streptomyces scabiei (strain 87.22)</name>
    <dbReference type="NCBI Taxonomy" id="680198"/>
    <lineage>
        <taxon>Bacteria</taxon>
        <taxon>Bacillati</taxon>
        <taxon>Actinomycetota</taxon>
        <taxon>Actinomycetes</taxon>
        <taxon>Kitasatosporales</taxon>
        <taxon>Streptomycetaceae</taxon>
        <taxon>Streptomyces</taxon>
    </lineage>
</organism>
<dbReference type="GO" id="GO:0046423">
    <property type="term" value="F:allene-oxide cyclase activity"/>
    <property type="evidence" value="ECO:0007669"/>
    <property type="project" value="InterPro"/>
</dbReference>
<keyword evidence="4" id="KW-1185">Reference proteome</keyword>
<dbReference type="PROSITE" id="PS51257">
    <property type="entry name" value="PROKAR_LIPOPROTEIN"/>
    <property type="match status" value="1"/>
</dbReference>
<dbReference type="GO" id="GO:0009695">
    <property type="term" value="P:jasmonic acid biosynthetic process"/>
    <property type="evidence" value="ECO:0007669"/>
    <property type="project" value="InterPro"/>
</dbReference>